<name>A0ABM1E1R0_PRICU</name>
<evidence type="ECO:0000313" key="3">
    <source>
        <dbReference type="RefSeq" id="XP_014666131.1"/>
    </source>
</evidence>
<gene>
    <name evidence="3" type="primary">LOC106808081</name>
</gene>
<accession>A0ABM1E1R0</accession>
<reference evidence="3" key="1">
    <citation type="submission" date="2025-08" db="UniProtKB">
        <authorList>
            <consortium name="RefSeq"/>
        </authorList>
    </citation>
    <scope>IDENTIFICATION</scope>
</reference>
<keyword evidence="2" id="KW-1185">Reference proteome</keyword>
<proteinExistence type="predicted"/>
<feature type="region of interest" description="Disordered" evidence="1">
    <location>
        <begin position="1"/>
        <end position="21"/>
    </location>
</feature>
<protein>
    <submittedName>
        <fullName evidence="3">Cysteine-rich and transmembrane domain-containing protein 1-like</fullName>
    </submittedName>
</protein>
<sequence>MANAPQYGDAQPPAYSPYGDGGMKADMAGGAGGYPAQGAPYPPGNYPPGPSANYPPAGYPAGVAYPVVVQPPLTTTTTTVVHKQGVNHCLHCCISIFCFPWIIVWICLCMAEDNETTQRSIVVHQ</sequence>
<evidence type="ECO:0000313" key="2">
    <source>
        <dbReference type="Proteomes" id="UP000695022"/>
    </source>
</evidence>
<organism evidence="2 3">
    <name type="scientific">Priapulus caudatus</name>
    <name type="common">Priapulid worm</name>
    <dbReference type="NCBI Taxonomy" id="37621"/>
    <lineage>
        <taxon>Eukaryota</taxon>
        <taxon>Metazoa</taxon>
        <taxon>Ecdysozoa</taxon>
        <taxon>Scalidophora</taxon>
        <taxon>Priapulida</taxon>
        <taxon>Priapulimorpha</taxon>
        <taxon>Priapulimorphida</taxon>
        <taxon>Priapulidae</taxon>
        <taxon>Priapulus</taxon>
    </lineage>
</organism>
<evidence type="ECO:0000256" key="1">
    <source>
        <dbReference type="SAM" id="MobiDB-lite"/>
    </source>
</evidence>
<dbReference type="RefSeq" id="XP_014666131.1">
    <property type="nucleotide sequence ID" value="XM_014810645.1"/>
</dbReference>
<dbReference type="Proteomes" id="UP000695022">
    <property type="component" value="Unplaced"/>
</dbReference>
<dbReference type="GeneID" id="106808081"/>